<keyword evidence="5 7" id="KW-0975">Bacterial flagellum</keyword>
<feature type="transmembrane region" description="Helical" evidence="7">
    <location>
        <begin position="21"/>
        <end position="41"/>
    </location>
</feature>
<name>A0ABV2JSA1_9GAMM</name>
<gene>
    <name evidence="8" type="ORF">ABIC75_001438</name>
</gene>
<evidence type="ECO:0000256" key="5">
    <source>
        <dbReference type="ARBA" id="ARBA00023143"/>
    </source>
</evidence>
<keyword evidence="1 7" id="KW-1003">Cell membrane</keyword>
<evidence type="ECO:0000313" key="8">
    <source>
        <dbReference type="EMBL" id="MET3651716.1"/>
    </source>
</evidence>
<dbReference type="Pfam" id="PF04347">
    <property type="entry name" value="FliO"/>
    <property type="match status" value="1"/>
</dbReference>
<comment type="caution">
    <text evidence="8">The sequence shown here is derived from an EMBL/GenBank/DDBJ whole genome shotgun (WGS) entry which is preliminary data.</text>
</comment>
<keyword evidence="9" id="KW-1185">Reference proteome</keyword>
<keyword evidence="8" id="KW-0282">Flagellum</keyword>
<keyword evidence="3 7" id="KW-1133">Transmembrane helix</keyword>
<evidence type="ECO:0000313" key="9">
    <source>
        <dbReference type="Proteomes" id="UP001549184"/>
    </source>
</evidence>
<reference evidence="8 9" key="1">
    <citation type="submission" date="2024-06" db="EMBL/GenBank/DDBJ databases">
        <title>Sorghum-associated microbial communities from plants grown in Nebraska, USA.</title>
        <authorList>
            <person name="Schachtman D."/>
        </authorList>
    </citation>
    <scope>NUCLEOTIDE SEQUENCE [LARGE SCALE GENOMIC DNA]</scope>
    <source>
        <strain evidence="8 9">1073</strain>
    </source>
</reference>
<sequence>MMLALVMPVAAAPEINVGGELVRVMLSLAAIVALIFVAGWLSRRLQARTTPGGRRLRCVETMAVGARDRLMLIDADGKRLLIGMGQGGMRTLHVYEGVAPAPEAGPQPPMAPFGDVLARWKRK</sequence>
<evidence type="ECO:0000256" key="7">
    <source>
        <dbReference type="RuleBase" id="RU362064"/>
    </source>
</evidence>
<dbReference type="InterPro" id="IPR022781">
    <property type="entry name" value="Flagellar_biosynth_FliO"/>
</dbReference>
<keyword evidence="8" id="KW-0969">Cilium</keyword>
<organism evidence="8 9">
    <name type="scientific">Dyella japonica</name>
    <dbReference type="NCBI Taxonomy" id="231455"/>
    <lineage>
        <taxon>Bacteria</taxon>
        <taxon>Pseudomonadati</taxon>
        <taxon>Pseudomonadota</taxon>
        <taxon>Gammaproteobacteria</taxon>
        <taxon>Lysobacterales</taxon>
        <taxon>Rhodanobacteraceae</taxon>
        <taxon>Dyella</taxon>
    </lineage>
</organism>
<evidence type="ECO:0000256" key="1">
    <source>
        <dbReference type="ARBA" id="ARBA00022475"/>
    </source>
</evidence>
<dbReference type="Proteomes" id="UP001549184">
    <property type="component" value="Unassembled WGS sequence"/>
</dbReference>
<evidence type="ECO:0000256" key="3">
    <source>
        <dbReference type="ARBA" id="ARBA00022989"/>
    </source>
</evidence>
<comment type="similarity">
    <text evidence="6 7">Belongs to the FliO/MopB family.</text>
</comment>
<protein>
    <recommendedName>
        <fullName evidence="7">Flagellar protein</fullName>
    </recommendedName>
</protein>
<evidence type="ECO:0000256" key="6">
    <source>
        <dbReference type="ARBA" id="ARBA00037937"/>
    </source>
</evidence>
<proteinExistence type="inferred from homology"/>
<dbReference type="PANTHER" id="PTHR38766:SF1">
    <property type="entry name" value="FLAGELLAR PROTEIN FLIO"/>
    <property type="match status" value="1"/>
</dbReference>
<dbReference type="EMBL" id="JBEPMU010000002">
    <property type="protein sequence ID" value="MET3651716.1"/>
    <property type="molecule type" value="Genomic_DNA"/>
</dbReference>
<evidence type="ECO:0000256" key="2">
    <source>
        <dbReference type="ARBA" id="ARBA00022692"/>
    </source>
</evidence>
<keyword evidence="2 7" id="KW-0812">Transmembrane</keyword>
<dbReference type="NCBIfam" id="TIGR03500">
    <property type="entry name" value="FliO_TIGR"/>
    <property type="match status" value="1"/>
</dbReference>
<keyword evidence="4 7" id="KW-0472">Membrane</keyword>
<comment type="subcellular location">
    <subcellularLocation>
        <location evidence="7">Cell membrane</location>
    </subcellularLocation>
    <subcellularLocation>
        <location evidence="7">Bacterial flagellum basal body</location>
    </subcellularLocation>
</comment>
<evidence type="ECO:0000256" key="4">
    <source>
        <dbReference type="ARBA" id="ARBA00023136"/>
    </source>
</evidence>
<accession>A0ABV2JSA1</accession>
<dbReference type="PANTHER" id="PTHR38766">
    <property type="entry name" value="FLAGELLAR PROTEIN FLIO"/>
    <property type="match status" value="1"/>
</dbReference>
<dbReference type="InterPro" id="IPR052205">
    <property type="entry name" value="FliO/MopB"/>
</dbReference>
<dbReference type="RefSeq" id="WP_354013158.1">
    <property type="nucleotide sequence ID" value="NZ_JBEPMU010000002.1"/>
</dbReference>
<keyword evidence="8" id="KW-0966">Cell projection</keyword>